<dbReference type="GO" id="GO:0005634">
    <property type="term" value="C:nucleus"/>
    <property type="evidence" value="ECO:0007669"/>
    <property type="project" value="UniProtKB-SubCell"/>
</dbReference>
<gene>
    <name evidence="2" type="primary">NCL1_24828</name>
    <name evidence="2" type="ORF">TNCV_2568261</name>
</gene>
<dbReference type="PANTHER" id="PTHR47326:SF1">
    <property type="entry name" value="HTH PSQ-TYPE DOMAIN-CONTAINING PROTEIN"/>
    <property type="match status" value="1"/>
</dbReference>
<dbReference type="InterPro" id="IPR009057">
    <property type="entry name" value="Homeodomain-like_sf"/>
</dbReference>
<keyword evidence="3" id="KW-1185">Reference proteome</keyword>
<dbReference type="PANTHER" id="PTHR47326">
    <property type="entry name" value="TRANSPOSABLE ELEMENT TC3 TRANSPOSASE-LIKE PROTEIN"/>
    <property type="match status" value="1"/>
</dbReference>
<sequence>MLRLRRDGLGVVNQSLSSPNLPIYHTSLNYFLCRQLKNLVYATPLDSDEDLVVRISETASRVHKISGILERVHQSLHQRCRACIATGGRSFEQSLYKIYREIILKMAPKTKEISLDMIKHITELRKEGKSFREIGNILKLSFTTAGHIVKKYLESGSVENKPRPGGPRKLTSRAKRMIVRSSTNKPMTSAQNIANELLSVIM</sequence>
<organism evidence="2 3">
    <name type="scientific">Trichonephila clavipes</name>
    <name type="common">Golden silk orbweaver</name>
    <name type="synonym">Nephila clavipes</name>
    <dbReference type="NCBI Taxonomy" id="2585209"/>
    <lineage>
        <taxon>Eukaryota</taxon>
        <taxon>Metazoa</taxon>
        <taxon>Ecdysozoa</taxon>
        <taxon>Arthropoda</taxon>
        <taxon>Chelicerata</taxon>
        <taxon>Arachnida</taxon>
        <taxon>Araneae</taxon>
        <taxon>Araneomorphae</taxon>
        <taxon>Entelegynae</taxon>
        <taxon>Araneoidea</taxon>
        <taxon>Nephilidae</taxon>
        <taxon>Trichonephila</taxon>
    </lineage>
</organism>
<dbReference type="GO" id="GO:0003676">
    <property type="term" value="F:nucleic acid binding"/>
    <property type="evidence" value="ECO:0007669"/>
    <property type="project" value="InterPro"/>
</dbReference>
<dbReference type="Gene3D" id="3.30.420.10">
    <property type="entry name" value="Ribonuclease H-like superfamily/Ribonuclease H"/>
    <property type="match status" value="1"/>
</dbReference>
<reference evidence="2" key="1">
    <citation type="submission" date="2020-08" db="EMBL/GenBank/DDBJ databases">
        <title>Multicomponent nature underlies the extraordinary mechanical properties of spider dragline silk.</title>
        <authorList>
            <person name="Kono N."/>
            <person name="Nakamura H."/>
            <person name="Mori M."/>
            <person name="Yoshida Y."/>
            <person name="Ohtoshi R."/>
            <person name="Malay A.D."/>
            <person name="Moran D.A.P."/>
            <person name="Tomita M."/>
            <person name="Numata K."/>
            <person name="Arakawa K."/>
        </authorList>
    </citation>
    <scope>NUCLEOTIDE SEQUENCE</scope>
</reference>
<comment type="subcellular location">
    <subcellularLocation>
        <location evidence="1">Nucleus</location>
    </subcellularLocation>
</comment>
<comment type="caution">
    <text evidence="2">The sequence shown here is derived from an EMBL/GenBank/DDBJ whole genome shotgun (WGS) entry which is preliminary data.</text>
</comment>
<accession>A0A8X6WKU0</accession>
<dbReference type="AlphaFoldDB" id="A0A8X6WKU0"/>
<dbReference type="SUPFAM" id="SSF46689">
    <property type="entry name" value="Homeodomain-like"/>
    <property type="match status" value="1"/>
</dbReference>
<dbReference type="Gene3D" id="1.10.10.10">
    <property type="entry name" value="Winged helix-like DNA-binding domain superfamily/Winged helix DNA-binding domain"/>
    <property type="match status" value="1"/>
</dbReference>
<dbReference type="Proteomes" id="UP000887159">
    <property type="component" value="Unassembled WGS sequence"/>
</dbReference>
<dbReference type="InterPro" id="IPR036388">
    <property type="entry name" value="WH-like_DNA-bd_sf"/>
</dbReference>
<proteinExistence type="predicted"/>
<protein>
    <submittedName>
        <fullName evidence="2">Paired domain-containing protein</fullName>
    </submittedName>
</protein>
<evidence type="ECO:0000313" key="3">
    <source>
        <dbReference type="Proteomes" id="UP000887159"/>
    </source>
</evidence>
<evidence type="ECO:0000313" key="2">
    <source>
        <dbReference type="EMBL" id="GFY36864.1"/>
    </source>
</evidence>
<dbReference type="InterPro" id="IPR036397">
    <property type="entry name" value="RNaseH_sf"/>
</dbReference>
<evidence type="ECO:0000256" key="1">
    <source>
        <dbReference type="ARBA" id="ARBA00004123"/>
    </source>
</evidence>
<dbReference type="EMBL" id="BMAU01021438">
    <property type="protein sequence ID" value="GFY36864.1"/>
    <property type="molecule type" value="Genomic_DNA"/>
</dbReference>
<name>A0A8X6WKU0_TRICX</name>